<dbReference type="EMBL" id="CAUYUJ010001113">
    <property type="protein sequence ID" value="CAK0794198.1"/>
    <property type="molecule type" value="Genomic_DNA"/>
</dbReference>
<name>A0ABN9PMR4_9DINO</name>
<evidence type="ECO:0000313" key="3">
    <source>
        <dbReference type="Proteomes" id="UP001189429"/>
    </source>
</evidence>
<accession>A0ABN9PMR4</accession>
<reference evidence="2" key="1">
    <citation type="submission" date="2023-10" db="EMBL/GenBank/DDBJ databases">
        <authorList>
            <person name="Chen Y."/>
            <person name="Shah S."/>
            <person name="Dougan E. K."/>
            <person name="Thang M."/>
            <person name="Chan C."/>
        </authorList>
    </citation>
    <scope>NUCLEOTIDE SEQUENCE [LARGE SCALE GENOMIC DNA]</scope>
</reference>
<comment type="caution">
    <text evidence="2">The sequence shown here is derived from an EMBL/GenBank/DDBJ whole genome shotgun (WGS) entry which is preliminary data.</text>
</comment>
<dbReference type="Proteomes" id="UP001189429">
    <property type="component" value="Unassembled WGS sequence"/>
</dbReference>
<feature type="compositionally biased region" description="Polar residues" evidence="1">
    <location>
        <begin position="163"/>
        <end position="172"/>
    </location>
</feature>
<organism evidence="2 3">
    <name type="scientific">Prorocentrum cordatum</name>
    <dbReference type="NCBI Taxonomy" id="2364126"/>
    <lineage>
        <taxon>Eukaryota</taxon>
        <taxon>Sar</taxon>
        <taxon>Alveolata</taxon>
        <taxon>Dinophyceae</taxon>
        <taxon>Prorocentrales</taxon>
        <taxon>Prorocentraceae</taxon>
        <taxon>Prorocentrum</taxon>
    </lineage>
</organism>
<protein>
    <submittedName>
        <fullName evidence="2">Uncharacterized protein</fullName>
    </submittedName>
</protein>
<evidence type="ECO:0000256" key="1">
    <source>
        <dbReference type="SAM" id="MobiDB-lite"/>
    </source>
</evidence>
<evidence type="ECO:0000313" key="2">
    <source>
        <dbReference type="EMBL" id="CAK0794198.1"/>
    </source>
</evidence>
<feature type="region of interest" description="Disordered" evidence="1">
    <location>
        <begin position="140"/>
        <end position="172"/>
    </location>
</feature>
<keyword evidence="3" id="KW-1185">Reference proteome</keyword>
<gene>
    <name evidence="2" type="ORF">PCOR1329_LOCUS4267</name>
</gene>
<proteinExistence type="predicted"/>
<feature type="region of interest" description="Disordered" evidence="1">
    <location>
        <begin position="1"/>
        <end position="29"/>
    </location>
</feature>
<feature type="compositionally biased region" description="Low complexity" evidence="1">
    <location>
        <begin position="11"/>
        <end position="22"/>
    </location>
</feature>
<sequence length="172" mass="18269">MVSPKGFGDPSSSSSASSSSSSVGGVRDGRDTTYRVAKANCPIPKAAAAVEPVAKLVCDWRGPEGKRWCSRCRLAERASECPGSIVAAALSYNEALKQAGKDVHMLVKLLPQREADLVREMPVVMRAACGVMGSSFTAACGHPQPRRRPPSPGSPRSWRQRSLASSRCPSSR</sequence>